<dbReference type="Proteomes" id="UP000027822">
    <property type="component" value="Unassembled WGS sequence"/>
</dbReference>
<name>A0A073K283_9BACI</name>
<dbReference type="AlphaFoldDB" id="A0A073K283"/>
<evidence type="ECO:0000313" key="1">
    <source>
        <dbReference type="EMBL" id="KEK20605.1"/>
    </source>
</evidence>
<accession>A0A073K283</accession>
<dbReference type="RefSeq" id="WP_034636822.1">
    <property type="nucleotide sequence ID" value="NZ_JOTN01000003.1"/>
</dbReference>
<sequence length="494" mass="59045">MKREDRVQLLERNIFYMDTCNSFENLMQKVENEADIFELINIMTNFILKNQMYLNSKEFNDLFLTIETFVNFSNSNNYSTTNMKEKYEDIKVKFRKLSEYMRRKVQTNVYFWSTDPLQLNLHVRKKNYLNCKKIHSNCDLSMLKNKNEELHILLVDKIYHEQFYKDIKKVGFDKILIYEDFINELYNSTILMYYKNYDYNYLKNIMEYTKKSVDIDTLIVGLSYSLFGIEAAKLRKQAVNLSLASQDMYYSFKILKELIDKNKSIKNCIIGVAYYSFHFDLSKGSEAFRIKDVYYPLFKDRHHYEILDEQNNREHDSLEKFVSNESRILLDINSLESKIMDLYYKNEGLSYFNSHIVRKNASLLGDQSLLDLTVEKKIVLGKDRAQRHNKALKHKETVKENEKVFSDMLKYLNKKNIKPIIVVFPTTVYYKDHLDSAFKEEFYNKLNTFKKEHIFSVVDLFERNDFNENDCLDLDHLDLEGAIKVTNILNNHLT</sequence>
<keyword evidence="2" id="KW-1185">Reference proteome</keyword>
<evidence type="ECO:0000313" key="2">
    <source>
        <dbReference type="Proteomes" id="UP000027822"/>
    </source>
</evidence>
<comment type="caution">
    <text evidence="1">The sequence shown here is derived from an EMBL/GenBank/DDBJ whole genome shotgun (WGS) entry which is preliminary data.</text>
</comment>
<dbReference type="OrthoDB" id="1886856at2"/>
<protein>
    <submittedName>
        <fullName evidence="1">Uncharacterized protein</fullName>
    </submittedName>
</protein>
<reference evidence="1 2" key="1">
    <citation type="submission" date="2014-06" db="EMBL/GenBank/DDBJ databases">
        <title>Draft genome sequence of Bacillus manliponensis JCM 15802 (MCCC 1A00708).</title>
        <authorList>
            <person name="Lai Q."/>
            <person name="Liu Y."/>
            <person name="Shao Z."/>
        </authorList>
    </citation>
    <scope>NUCLEOTIDE SEQUENCE [LARGE SCALE GENOMIC DNA]</scope>
    <source>
        <strain evidence="1 2">JCM 15802</strain>
    </source>
</reference>
<gene>
    <name evidence="1" type="ORF">BAMA_14440</name>
</gene>
<dbReference type="STRING" id="574376.BAMA_14440"/>
<dbReference type="eggNOG" id="COG2755">
    <property type="taxonomic scope" value="Bacteria"/>
</dbReference>
<proteinExistence type="predicted"/>
<dbReference type="EMBL" id="JOTN01000003">
    <property type="protein sequence ID" value="KEK20605.1"/>
    <property type="molecule type" value="Genomic_DNA"/>
</dbReference>
<organism evidence="1 2">
    <name type="scientific">Bacillus manliponensis</name>
    <dbReference type="NCBI Taxonomy" id="574376"/>
    <lineage>
        <taxon>Bacteria</taxon>
        <taxon>Bacillati</taxon>
        <taxon>Bacillota</taxon>
        <taxon>Bacilli</taxon>
        <taxon>Bacillales</taxon>
        <taxon>Bacillaceae</taxon>
        <taxon>Bacillus</taxon>
        <taxon>Bacillus cereus group</taxon>
    </lineage>
</organism>